<organism evidence="2 3">
    <name type="scientific">Cirrhinus molitorella</name>
    <name type="common">mud carp</name>
    <dbReference type="NCBI Taxonomy" id="172907"/>
    <lineage>
        <taxon>Eukaryota</taxon>
        <taxon>Metazoa</taxon>
        <taxon>Chordata</taxon>
        <taxon>Craniata</taxon>
        <taxon>Vertebrata</taxon>
        <taxon>Euteleostomi</taxon>
        <taxon>Actinopterygii</taxon>
        <taxon>Neopterygii</taxon>
        <taxon>Teleostei</taxon>
        <taxon>Ostariophysi</taxon>
        <taxon>Cypriniformes</taxon>
        <taxon>Cyprinidae</taxon>
        <taxon>Labeoninae</taxon>
        <taxon>Labeonini</taxon>
        <taxon>Cirrhinus</taxon>
    </lineage>
</organism>
<feature type="compositionally biased region" description="Basic and acidic residues" evidence="1">
    <location>
        <begin position="59"/>
        <end position="77"/>
    </location>
</feature>
<reference evidence="2 3" key="1">
    <citation type="submission" date="2023-09" db="EMBL/GenBank/DDBJ databases">
        <authorList>
            <person name="Wang M."/>
        </authorList>
    </citation>
    <scope>NUCLEOTIDE SEQUENCE [LARGE SCALE GENOMIC DNA]</scope>
    <source>
        <strain evidence="2">GT-2023</strain>
        <tissue evidence="2">Liver</tissue>
    </source>
</reference>
<dbReference type="EMBL" id="JAYMGO010000019">
    <property type="protein sequence ID" value="KAL1255644.1"/>
    <property type="molecule type" value="Genomic_DNA"/>
</dbReference>
<dbReference type="PANTHER" id="PTHR45913:SF19">
    <property type="entry name" value="LOW QUALITY PROTEIN: ZINC FINGER BED DOMAIN-CONTAINING PROTEIN 5-LIKE"/>
    <property type="match status" value="1"/>
</dbReference>
<feature type="compositionally biased region" description="Basic and acidic residues" evidence="1">
    <location>
        <begin position="221"/>
        <end position="242"/>
    </location>
</feature>
<evidence type="ECO:0000313" key="2">
    <source>
        <dbReference type="EMBL" id="KAL1255644.1"/>
    </source>
</evidence>
<comment type="caution">
    <text evidence="2">The sequence shown here is derived from an EMBL/GenBank/DDBJ whole genome shotgun (WGS) entry which is preliminary data.</text>
</comment>
<feature type="compositionally biased region" description="Polar residues" evidence="1">
    <location>
        <begin position="19"/>
        <end position="28"/>
    </location>
</feature>
<protein>
    <submittedName>
        <fullName evidence="2">Uncharacterized protein</fullName>
    </submittedName>
</protein>
<proteinExistence type="predicted"/>
<sequence>MDTWLKTGTLKKSRDSRNETSTSASSMEMCSGLEYMEKSDRTDTEDNERDEEAQAGTEKSSRDVLMKRNRPTLESEKMSSLGASKNAQRASYLASYRIAKRGMPHTIGENLCLPVAKDMVNCMLGEKAAKTLDKIPLSDNTVARRIDSISADILSQLISRIKNSEFFSLQVDESTDVANLSNLLVRLETARRVRCEAVQTVGPGRQQVGQMTNEEVQDDNGLEHRRGSTREKARQEHRESPA</sequence>
<evidence type="ECO:0000256" key="1">
    <source>
        <dbReference type="SAM" id="MobiDB-lite"/>
    </source>
</evidence>
<feature type="compositionally biased region" description="Basic and acidic residues" evidence="1">
    <location>
        <begin position="35"/>
        <end position="44"/>
    </location>
</feature>
<evidence type="ECO:0000313" key="3">
    <source>
        <dbReference type="Proteomes" id="UP001558613"/>
    </source>
</evidence>
<gene>
    <name evidence="2" type="ORF">QQF64_013705</name>
</gene>
<feature type="region of interest" description="Disordered" evidence="1">
    <location>
        <begin position="204"/>
        <end position="242"/>
    </location>
</feature>
<dbReference type="Proteomes" id="UP001558613">
    <property type="component" value="Unassembled WGS sequence"/>
</dbReference>
<feature type="region of interest" description="Disordered" evidence="1">
    <location>
        <begin position="1"/>
        <end position="81"/>
    </location>
</feature>
<keyword evidence="3" id="KW-1185">Reference proteome</keyword>
<name>A0ABR3LVF0_9TELE</name>
<dbReference type="PANTHER" id="PTHR45913">
    <property type="entry name" value="EPM2A-INTERACTING PROTEIN 1"/>
    <property type="match status" value="1"/>
</dbReference>
<accession>A0ABR3LVF0</accession>